<evidence type="ECO:0000313" key="6">
    <source>
        <dbReference type="Proteomes" id="UP001479436"/>
    </source>
</evidence>
<feature type="region of interest" description="Disordered" evidence="3">
    <location>
        <begin position="346"/>
        <end position="379"/>
    </location>
</feature>
<dbReference type="InterPro" id="IPR036546">
    <property type="entry name" value="MED15_KIX"/>
</dbReference>
<gene>
    <name evidence="5" type="primary">GAL11</name>
    <name evidence="5" type="ORF">K7432_000685</name>
</gene>
<feature type="compositionally biased region" description="Low complexity" evidence="3">
    <location>
        <begin position="346"/>
        <end position="356"/>
    </location>
</feature>
<feature type="region of interest" description="Disordered" evidence="3">
    <location>
        <begin position="529"/>
        <end position="553"/>
    </location>
</feature>
<feature type="compositionally biased region" description="Polar residues" evidence="3">
    <location>
        <begin position="529"/>
        <end position="539"/>
    </location>
</feature>
<accession>A0ABR2WAV7</accession>
<organism evidence="5 6">
    <name type="scientific">Basidiobolus ranarum</name>
    <dbReference type="NCBI Taxonomy" id="34480"/>
    <lineage>
        <taxon>Eukaryota</taxon>
        <taxon>Fungi</taxon>
        <taxon>Fungi incertae sedis</taxon>
        <taxon>Zoopagomycota</taxon>
        <taxon>Entomophthoromycotina</taxon>
        <taxon>Basidiobolomycetes</taxon>
        <taxon>Basidiobolales</taxon>
        <taxon>Basidiobolaceae</taxon>
        <taxon>Basidiobolus</taxon>
    </lineage>
</organism>
<dbReference type="EMBL" id="JASJQH010006888">
    <property type="protein sequence ID" value="KAK9728933.1"/>
    <property type="molecule type" value="Genomic_DNA"/>
</dbReference>
<feature type="compositionally biased region" description="Basic and acidic residues" evidence="3">
    <location>
        <begin position="735"/>
        <end position="752"/>
    </location>
</feature>
<evidence type="ECO:0000256" key="1">
    <source>
        <dbReference type="ARBA" id="ARBA00004123"/>
    </source>
</evidence>
<feature type="compositionally biased region" description="Polar residues" evidence="3">
    <location>
        <begin position="196"/>
        <end position="212"/>
    </location>
</feature>
<keyword evidence="6" id="KW-1185">Reference proteome</keyword>
<evidence type="ECO:0000256" key="3">
    <source>
        <dbReference type="SAM" id="MobiDB-lite"/>
    </source>
</evidence>
<sequence>MQVNQQQAISSEDWRATFPSDERAKLVKNLAMHLKMLSPNLPQEQIIKVATTFEAFIFTKMATKQDYLRAYGKKFYQIKSQIQAAQANNGNGGAQMATSDGVNSNSGNDYTNSPQVSHTGLPNQTSPQQQQATLQNQAQVASPQASAQQNLQGLVNQQAQLNMQAHTSPQQAQANLQSPRVNLMNLNAGGGLPQQARPQVNAQGRPLQANTASDMARKHALASMLKNINPSNLSPAQIAILKQRLAAGQFNPTGQASQTQIPGTGQNPVNIAADNNILQQAQAAQAAQAAQQNQQQSPQLTRLGQMAMLNPQVMLQKQMLQRQQKQHIQQQLQQQAQQQHLQQQAQQLQQSVNQSQARPQNSQMPLGARPSNINQQSDSRAQNIIDVSSSPNIPAVEVGGGAKPMTPLQHGAAVNTVAGISRQLLAGRVKTSPIEGLTDEEKRQIREQMEQMTPMFQKLDQLLPLFFHLTSSPEATKRLMMMKLLFQDQLDALPKGQYVISPTNLKKLREQFQRYFMFVRTQMAAASNAPQTNAQSLGTNPAIPGQNARPQATQPTAPIAINNADSSAAQSDPNSLKHPLTTADLRLPPTKRKSPQIPSGAFPGTQGAGSVRPQGPNDIAMRPDLQGKTPQAIAMAQQRQQLQRLQQQQKILQAQKMQQGQMQSSLALQNATNVQKEAQEEPAPVEIDPLNYVTSILDNLKSDSEFPHIIKNALSSVVARRSGMDLFDPYIGGWSEERSKPDTDSKDVDEKYSQISSTWTKTLSV</sequence>
<comment type="subcellular location">
    <subcellularLocation>
        <location evidence="1">Nucleus</location>
    </subcellularLocation>
</comment>
<feature type="domain" description="Mediator complex subunit 15 KIX" evidence="4">
    <location>
        <begin position="12"/>
        <end position="88"/>
    </location>
</feature>
<evidence type="ECO:0000259" key="4">
    <source>
        <dbReference type="Pfam" id="PF16987"/>
    </source>
</evidence>
<dbReference type="Pfam" id="PF05397">
    <property type="entry name" value="Med15_fungi"/>
    <property type="match status" value="1"/>
</dbReference>
<feature type="region of interest" description="Disordered" evidence="3">
    <location>
        <begin position="187"/>
        <end position="212"/>
    </location>
</feature>
<evidence type="ECO:0000313" key="5">
    <source>
        <dbReference type="EMBL" id="KAK9728933.1"/>
    </source>
</evidence>
<evidence type="ECO:0000256" key="2">
    <source>
        <dbReference type="ARBA" id="ARBA00023242"/>
    </source>
</evidence>
<proteinExistence type="predicted"/>
<dbReference type="InterPro" id="IPR008626">
    <property type="entry name" value="Mediator_Med15_fun"/>
</dbReference>
<dbReference type="Gene3D" id="1.10.246.20">
    <property type="entry name" value="Coactivator CBP, KIX domain"/>
    <property type="match status" value="1"/>
</dbReference>
<feature type="region of interest" description="Disordered" evidence="3">
    <location>
        <begin position="565"/>
        <end position="624"/>
    </location>
</feature>
<feature type="region of interest" description="Disordered" evidence="3">
    <location>
        <begin position="732"/>
        <end position="765"/>
    </location>
</feature>
<keyword evidence="2" id="KW-0539">Nucleus</keyword>
<name>A0ABR2WAV7_9FUNG</name>
<dbReference type="InterPro" id="IPR036529">
    <property type="entry name" value="KIX_dom_sf"/>
</dbReference>
<feature type="compositionally biased region" description="Low complexity" evidence="3">
    <location>
        <begin position="121"/>
        <end position="145"/>
    </location>
</feature>
<dbReference type="Proteomes" id="UP001479436">
    <property type="component" value="Unassembled WGS sequence"/>
</dbReference>
<dbReference type="Pfam" id="PF16987">
    <property type="entry name" value="KIX_2"/>
    <property type="match status" value="1"/>
</dbReference>
<feature type="region of interest" description="Disordered" evidence="3">
    <location>
        <begin position="89"/>
        <end position="145"/>
    </location>
</feature>
<comment type="caution">
    <text evidence="5">The sequence shown here is derived from an EMBL/GenBank/DDBJ whole genome shotgun (WGS) entry which is preliminary data.</text>
</comment>
<feature type="compositionally biased region" description="Polar residues" evidence="3">
    <location>
        <begin position="565"/>
        <end position="574"/>
    </location>
</feature>
<reference evidence="5 6" key="1">
    <citation type="submission" date="2023-04" db="EMBL/GenBank/DDBJ databases">
        <title>Genome of Basidiobolus ranarum AG-B5.</title>
        <authorList>
            <person name="Stajich J.E."/>
            <person name="Carter-House D."/>
            <person name="Gryganskyi A."/>
        </authorList>
    </citation>
    <scope>NUCLEOTIDE SEQUENCE [LARGE SCALE GENOMIC DNA]</scope>
    <source>
        <strain evidence="5 6">AG-B5</strain>
    </source>
</reference>
<protein>
    <submittedName>
        <fullName evidence="5">Mediator complex subunit</fullName>
    </submittedName>
</protein>
<feature type="compositionally biased region" description="Polar residues" evidence="3">
    <location>
        <begin position="753"/>
        <end position="765"/>
    </location>
</feature>
<feature type="compositionally biased region" description="Polar residues" evidence="3">
    <location>
        <begin position="96"/>
        <end position="120"/>
    </location>
</feature>